<name>A0A199VL20_ANACO</name>
<dbReference type="PRINTS" id="PR00723">
    <property type="entry name" value="SUBTILISIN"/>
</dbReference>
<dbReference type="STRING" id="4615.A0A199VL20"/>
<comment type="caution">
    <text evidence="12">The sequence shown here is derived from an EMBL/GenBank/DDBJ whole genome shotgun (WGS) entry which is preliminary data.</text>
</comment>
<keyword evidence="2 12" id="KW-0645">Protease</keyword>
<evidence type="ECO:0000256" key="6">
    <source>
        <dbReference type="ARBA" id="ARBA00023180"/>
    </source>
</evidence>
<feature type="domain" description="Subtilisin-like protease fibronectin type-III" evidence="11">
    <location>
        <begin position="647"/>
        <end position="742"/>
    </location>
</feature>
<keyword evidence="4" id="KW-0378">Hydrolase</keyword>
<dbReference type="Gene3D" id="3.30.70.80">
    <property type="entry name" value="Peptidase S8 propeptide/proteinase inhibitor I9"/>
    <property type="match status" value="1"/>
</dbReference>
<comment type="similarity">
    <text evidence="1 7">Belongs to the peptidase S8 family.</text>
</comment>
<dbReference type="InterPro" id="IPR000209">
    <property type="entry name" value="Peptidase_S8/S53_dom"/>
</dbReference>
<keyword evidence="5" id="KW-0720">Serine protease</keyword>
<evidence type="ECO:0000259" key="9">
    <source>
        <dbReference type="Pfam" id="PF02225"/>
    </source>
</evidence>
<evidence type="ECO:0000256" key="1">
    <source>
        <dbReference type="ARBA" id="ARBA00011073"/>
    </source>
</evidence>
<dbReference type="Pfam" id="PF05922">
    <property type="entry name" value="Inhibitor_I9"/>
    <property type="match status" value="1"/>
</dbReference>
<accession>A0A199VL20</accession>
<dbReference type="InterPro" id="IPR036852">
    <property type="entry name" value="Peptidase_S8/S53_dom_sf"/>
</dbReference>
<dbReference type="FunFam" id="3.50.30.30:FF:000005">
    <property type="entry name" value="subtilisin-like protease SBT1.5"/>
    <property type="match status" value="1"/>
</dbReference>
<protein>
    <submittedName>
        <fullName evidence="12">Subtilisin-like protease SBT5.3</fullName>
    </submittedName>
</protein>
<evidence type="ECO:0000259" key="11">
    <source>
        <dbReference type="Pfam" id="PF17766"/>
    </source>
</evidence>
<dbReference type="InterPro" id="IPR034197">
    <property type="entry name" value="Peptidases_S8_3"/>
</dbReference>
<dbReference type="GO" id="GO:0004252">
    <property type="term" value="F:serine-type endopeptidase activity"/>
    <property type="evidence" value="ECO:0007669"/>
    <property type="project" value="InterPro"/>
</dbReference>
<dbReference type="PROSITE" id="PS00138">
    <property type="entry name" value="SUBTILASE_SER"/>
    <property type="match status" value="1"/>
</dbReference>
<dbReference type="Pfam" id="PF17766">
    <property type="entry name" value="fn3_6"/>
    <property type="match status" value="1"/>
</dbReference>
<proteinExistence type="inferred from homology"/>
<keyword evidence="6" id="KW-0325">Glycoprotein</keyword>
<dbReference type="CDD" id="cd04852">
    <property type="entry name" value="Peptidases_S8_3"/>
    <property type="match status" value="1"/>
</dbReference>
<dbReference type="AlphaFoldDB" id="A0A199VL20"/>
<evidence type="ECO:0000256" key="3">
    <source>
        <dbReference type="ARBA" id="ARBA00022729"/>
    </source>
</evidence>
<dbReference type="SUPFAM" id="SSF52743">
    <property type="entry name" value="Subtilisin-like"/>
    <property type="match status" value="1"/>
</dbReference>
<dbReference type="InterPro" id="IPR037045">
    <property type="entry name" value="S8pro/Inhibitor_I9_sf"/>
</dbReference>
<evidence type="ECO:0000256" key="7">
    <source>
        <dbReference type="PROSITE-ProRule" id="PRU01240"/>
    </source>
</evidence>
<dbReference type="Pfam" id="PF02225">
    <property type="entry name" value="PA"/>
    <property type="match status" value="1"/>
</dbReference>
<dbReference type="InterPro" id="IPR041469">
    <property type="entry name" value="Subtilisin-like_FN3"/>
</dbReference>
<keyword evidence="3" id="KW-0732">Signal</keyword>
<feature type="domain" description="Peptidase S8/S53" evidence="8">
    <location>
        <begin position="184"/>
        <end position="579"/>
    </location>
</feature>
<dbReference type="InterPro" id="IPR010259">
    <property type="entry name" value="S8pro/Inhibitor_I9"/>
</dbReference>
<dbReference type="Gene3D" id="2.60.40.2310">
    <property type="match status" value="1"/>
</dbReference>
<dbReference type="EMBL" id="LSRQ01001538">
    <property type="protein sequence ID" value="OAY77440.1"/>
    <property type="molecule type" value="Genomic_DNA"/>
</dbReference>
<evidence type="ECO:0000259" key="10">
    <source>
        <dbReference type="Pfam" id="PF05922"/>
    </source>
</evidence>
<dbReference type="FunFam" id="2.60.40.2310:FF:000002">
    <property type="entry name" value="p69E protein-like"/>
    <property type="match status" value="1"/>
</dbReference>
<evidence type="ECO:0000256" key="2">
    <source>
        <dbReference type="ARBA" id="ARBA00022670"/>
    </source>
</evidence>
<dbReference type="Pfam" id="PF00082">
    <property type="entry name" value="Peptidase_S8"/>
    <property type="match status" value="1"/>
</dbReference>
<dbReference type="CDD" id="cd02120">
    <property type="entry name" value="PA_subtilisin_like"/>
    <property type="match status" value="1"/>
</dbReference>
<gene>
    <name evidence="12" type="ORF">ACMD2_21579</name>
</gene>
<sequence length="749" mass="80496">MQYRYPSSIPVLDHKYWYSALHLHKPESVQFCNPTGSYVVYLGDHIHGARESPSEVEGEEEESYNKRVTESHYDLLSSVLGDNKEAQDAIFYSYTNYINGFAAMLEEDTANAIAKYPGVVSVFPNRGHKLHTTRSWKFMGLERDGAGAVAGAVAGDSLWTRARKLIGARYFNKGYAAFVGGLNSTFDTPRDTDGHGTHTLSTAGGSFVPGANVFGYGNGTAKGGSPRARVVAYKVCWPPVNGSECFDADILAAFDAAIHDGVGVISVSLGGNPDSFFDDGLAIGSFHAVRKGITVSCSAGNSGPMPGSVSNTAPWIFTVGASTMDREFPAYAIFGDKKLKGQSLSPTRLAKNKLYPMVSSKDAKAANQSENDAELCFLGSLDPKKVKDKIVVCLRGINARVEKGEAVLEAGGAGMVLANDVTTGNEIIADAHVLPATHITYSDGKVFFSYLQSTQSPHGYITKAITELNTKPAPFMAAFSSQGPNTVNPEILKPDITAPGVSVIAAYTRASSPTGLAFDHRRVSFNSDSGTSMSCPHISGVVGLLKTLYPHWSPAAIKSAIMTSARTRDNKEEPMLNSSFVRATPFSYGSGHVRPNRAMDPGLVYDLTTSDYLNFLCALGYKADQLALFTTGTAPYKCPAKPIRLEDFNYPSITVPNLSGSITVSRTVKNVGPLGTYTVRVRPPKGIQVAVRPKSLKFDSVGEEKKFQVVLKVKNRAAASDYVFGVLVWSDGKRYVRSPLVVKAAGRKP</sequence>
<evidence type="ECO:0000259" key="8">
    <source>
        <dbReference type="Pfam" id="PF00082"/>
    </source>
</evidence>
<comment type="caution">
    <text evidence="7">Lacks conserved residue(s) required for the propagation of feature annotation.</text>
</comment>
<dbReference type="PROSITE" id="PS51892">
    <property type="entry name" value="SUBTILASE"/>
    <property type="match status" value="1"/>
</dbReference>
<dbReference type="InterPro" id="IPR003137">
    <property type="entry name" value="PA_domain"/>
</dbReference>
<evidence type="ECO:0000313" key="12">
    <source>
        <dbReference type="EMBL" id="OAY77440.1"/>
    </source>
</evidence>
<dbReference type="InterPro" id="IPR023828">
    <property type="entry name" value="Peptidase_S8_Ser-AS"/>
</dbReference>
<dbReference type="Gene3D" id="3.40.50.200">
    <property type="entry name" value="Peptidase S8/S53 domain"/>
    <property type="match status" value="1"/>
</dbReference>
<dbReference type="InterPro" id="IPR046450">
    <property type="entry name" value="PA_dom_sf"/>
</dbReference>
<evidence type="ECO:0000256" key="5">
    <source>
        <dbReference type="ARBA" id="ARBA00022825"/>
    </source>
</evidence>
<dbReference type="Gene3D" id="3.50.30.30">
    <property type="match status" value="1"/>
</dbReference>
<feature type="domain" description="PA" evidence="9">
    <location>
        <begin position="372"/>
        <end position="445"/>
    </location>
</feature>
<dbReference type="PANTHER" id="PTHR10795">
    <property type="entry name" value="PROPROTEIN CONVERTASE SUBTILISIN/KEXIN"/>
    <property type="match status" value="1"/>
</dbReference>
<dbReference type="InterPro" id="IPR045051">
    <property type="entry name" value="SBT"/>
</dbReference>
<feature type="domain" description="Inhibitor I9" evidence="10">
    <location>
        <begin position="37"/>
        <end position="131"/>
    </location>
</feature>
<dbReference type="SUPFAM" id="SSF52025">
    <property type="entry name" value="PA domain"/>
    <property type="match status" value="1"/>
</dbReference>
<reference evidence="12 13" key="1">
    <citation type="journal article" date="2016" name="DNA Res.">
        <title>The draft genome of MD-2 pineapple using hybrid error correction of long reads.</title>
        <authorList>
            <person name="Redwan R.M."/>
            <person name="Saidin A."/>
            <person name="Kumar S.V."/>
        </authorList>
    </citation>
    <scope>NUCLEOTIDE SEQUENCE [LARGE SCALE GENOMIC DNA]</scope>
    <source>
        <strain evidence="13">cv. MD2</strain>
        <tissue evidence="12">Leaf</tissue>
    </source>
</reference>
<dbReference type="GO" id="GO:0006508">
    <property type="term" value="P:proteolysis"/>
    <property type="evidence" value="ECO:0007669"/>
    <property type="project" value="UniProtKB-KW"/>
</dbReference>
<evidence type="ECO:0000256" key="4">
    <source>
        <dbReference type="ARBA" id="ARBA00022801"/>
    </source>
</evidence>
<dbReference type="FunFam" id="3.30.70.80:FF:000002">
    <property type="entry name" value="Subtilisin-like protease SBT5.3"/>
    <property type="match status" value="1"/>
</dbReference>
<dbReference type="Proteomes" id="UP000092600">
    <property type="component" value="Unassembled WGS sequence"/>
</dbReference>
<organism evidence="12 13">
    <name type="scientific">Ananas comosus</name>
    <name type="common">Pineapple</name>
    <name type="synonym">Ananas ananas</name>
    <dbReference type="NCBI Taxonomy" id="4615"/>
    <lineage>
        <taxon>Eukaryota</taxon>
        <taxon>Viridiplantae</taxon>
        <taxon>Streptophyta</taxon>
        <taxon>Embryophyta</taxon>
        <taxon>Tracheophyta</taxon>
        <taxon>Spermatophyta</taxon>
        <taxon>Magnoliopsida</taxon>
        <taxon>Liliopsida</taxon>
        <taxon>Poales</taxon>
        <taxon>Bromeliaceae</taxon>
        <taxon>Bromelioideae</taxon>
        <taxon>Ananas</taxon>
    </lineage>
</organism>
<evidence type="ECO:0000313" key="13">
    <source>
        <dbReference type="Proteomes" id="UP000092600"/>
    </source>
</evidence>
<dbReference type="InterPro" id="IPR015500">
    <property type="entry name" value="Peptidase_S8_subtilisin-rel"/>
</dbReference>